<protein>
    <submittedName>
        <fullName evidence="3">Glycosyltransferase KanE</fullName>
        <ecNumber evidence="3">2.4.1.-</ecNumber>
    </submittedName>
</protein>
<organism evidence="3 4">
    <name type="scientific">Sedimentisphaera cyanobacteriorum</name>
    <dbReference type="NCBI Taxonomy" id="1940790"/>
    <lineage>
        <taxon>Bacteria</taxon>
        <taxon>Pseudomonadati</taxon>
        <taxon>Planctomycetota</taxon>
        <taxon>Phycisphaerae</taxon>
        <taxon>Sedimentisphaerales</taxon>
        <taxon>Sedimentisphaeraceae</taxon>
        <taxon>Sedimentisphaera</taxon>
    </lineage>
</organism>
<dbReference type="Proteomes" id="UP000188273">
    <property type="component" value="Chromosome"/>
</dbReference>
<dbReference type="KEGG" id="pbu:L21SP3_01094"/>
<dbReference type="Gene3D" id="3.40.50.2000">
    <property type="entry name" value="Glycogen Phosphorylase B"/>
    <property type="match status" value="2"/>
</dbReference>
<dbReference type="EC" id="2.4.1.-" evidence="3"/>
<dbReference type="CDD" id="cd03801">
    <property type="entry name" value="GT4_PimA-like"/>
    <property type="match status" value="1"/>
</dbReference>
<evidence type="ECO:0000313" key="3">
    <source>
        <dbReference type="EMBL" id="AQQ09291.1"/>
    </source>
</evidence>
<keyword evidence="4" id="KW-1185">Reference proteome</keyword>
<dbReference type="EMBL" id="CP019633">
    <property type="protein sequence ID" value="AQQ09291.1"/>
    <property type="molecule type" value="Genomic_DNA"/>
</dbReference>
<dbReference type="RefSeq" id="WP_077539859.1">
    <property type="nucleotide sequence ID" value="NZ_CP019633.1"/>
</dbReference>
<dbReference type="PANTHER" id="PTHR12526">
    <property type="entry name" value="GLYCOSYLTRANSFERASE"/>
    <property type="match status" value="1"/>
</dbReference>
<evidence type="ECO:0000259" key="2">
    <source>
        <dbReference type="Pfam" id="PF13439"/>
    </source>
</evidence>
<feature type="domain" description="Glycosyl transferase family 1" evidence="1">
    <location>
        <begin position="161"/>
        <end position="315"/>
    </location>
</feature>
<name>A0A1Q2HPN3_9BACT</name>
<feature type="domain" description="Glycosyltransferase subfamily 4-like N-terminal" evidence="2">
    <location>
        <begin position="12"/>
        <end position="152"/>
    </location>
</feature>
<dbReference type="SUPFAM" id="SSF53756">
    <property type="entry name" value="UDP-Glycosyltransferase/glycogen phosphorylase"/>
    <property type="match status" value="1"/>
</dbReference>
<evidence type="ECO:0000259" key="1">
    <source>
        <dbReference type="Pfam" id="PF00534"/>
    </source>
</evidence>
<dbReference type="Pfam" id="PF00534">
    <property type="entry name" value="Glycos_transf_1"/>
    <property type="match status" value="1"/>
</dbReference>
<keyword evidence="3" id="KW-0328">Glycosyltransferase</keyword>
<evidence type="ECO:0000313" key="4">
    <source>
        <dbReference type="Proteomes" id="UP000188273"/>
    </source>
</evidence>
<dbReference type="InterPro" id="IPR028098">
    <property type="entry name" value="Glyco_trans_4-like_N"/>
</dbReference>
<dbReference type="OrthoDB" id="232381at2"/>
<sequence length="345" mass="38788">MRIAQVMLARNFGGAERSFVDTSRALAERSHEVLAICHKDFVKKESLEGIPNLTLKTVNSHGEWDVSTPHRLHKLILDFDADVVHTQLKRAAWHTGRALRREKIPVIAKLHNYVALNKYRHIDMLIATTEDQKRHALNLGWPEQRVRVLPNFSRIEPAESAKQIQDGKIRILSYGRYVQKKGFDLLLNAFADILADGIDAELVIGGSGPELDNLKALSRKLGIKDRVNLGVWLDDVSQALDHADLFVLPSLDEPFGIVVLEAMARGIPMVCTKTQGPSQILSSENAYLTEKGSSQALAEAIKQSLSSRDEASNKAQKALELYRSKYYQQAIIPRLEKIYRLLISR</sequence>
<dbReference type="Pfam" id="PF13439">
    <property type="entry name" value="Glyco_transf_4"/>
    <property type="match status" value="1"/>
</dbReference>
<dbReference type="InterPro" id="IPR001296">
    <property type="entry name" value="Glyco_trans_1"/>
</dbReference>
<dbReference type="AlphaFoldDB" id="A0A1Q2HPN3"/>
<keyword evidence="3" id="KW-0808">Transferase</keyword>
<dbReference type="STRING" id="1940790.L21SP3_01094"/>
<dbReference type="GO" id="GO:0016757">
    <property type="term" value="F:glycosyltransferase activity"/>
    <property type="evidence" value="ECO:0007669"/>
    <property type="project" value="UniProtKB-KW"/>
</dbReference>
<proteinExistence type="predicted"/>
<gene>
    <name evidence="3" type="primary">kanE_4</name>
    <name evidence="3" type="ORF">L21SP3_01094</name>
</gene>
<reference evidence="4" key="1">
    <citation type="submission" date="2017-02" db="EMBL/GenBank/DDBJ databases">
        <title>Comparative genomics and description of representatives of a novel lineage of planctomycetes thriving in anoxic sediments.</title>
        <authorList>
            <person name="Spring S."/>
            <person name="Bunk B."/>
            <person name="Sproer C."/>
            <person name="Klenk H.-P."/>
        </authorList>
    </citation>
    <scope>NUCLEOTIDE SEQUENCE [LARGE SCALE GENOMIC DNA]</scope>
    <source>
        <strain evidence="4">L21-RPul-D3</strain>
    </source>
</reference>
<accession>A0A1Q2HPN3</accession>